<reference evidence="3 4" key="2">
    <citation type="submission" date="2016-06" db="EMBL/GenBank/DDBJ databases">
        <authorList>
            <person name="Rodrigo-Torres L."/>
            <person name="Arahal D.R."/>
        </authorList>
    </citation>
    <scope>NUCLEOTIDE SEQUENCE [LARGE SCALE GENOMIC DNA]</scope>
    <source>
        <strain evidence="3 4">CECT 5116</strain>
    </source>
</reference>
<evidence type="ECO:0008006" key="6">
    <source>
        <dbReference type="Google" id="ProtNLM"/>
    </source>
</evidence>
<dbReference type="OrthoDB" id="5566524at2"/>
<keyword evidence="1" id="KW-0732">Signal</keyword>
<dbReference type="AlphaFoldDB" id="A0A1C3JW44"/>
<dbReference type="Proteomes" id="UP000092871">
    <property type="component" value="Unassembled WGS sequence"/>
</dbReference>
<dbReference type="EMBL" id="FLRA01000037">
    <property type="protein sequence ID" value="SBT19413.1"/>
    <property type="molecule type" value="Genomic_DNA"/>
</dbReference>
<feature type="signal peptide" evidence="1">
    <location>
        <begin position="1"/>
        <end position="21"/>
    </location>
</feature>
<feature type="chain" id="PRO_5008677119" description="Peptidoglycan-binding protein CsiV" evidence="1">
    <location>
        <begin position="22"/>
        <end position="231"/>
    </location>
</feature>
<evidence type="ECO:0000256" key="1">
    <source>
        <dbReference type="SAM" id="SignalP"/>
    </source>
</evidence>
<organism evidence="2 5">
    <name type="scientific">Marinomonas gallaica</name>
    <dbReference type="NCBI Taxonomy" id="1806667"/>
    <lineage>
        <taxon>Bacteria</taxon>
        <taxon>Pseudomonadati</taxon>
        <taxon>Pseudomonadota</taxon>
        <taxon>Gammaproteobacteria</taxon>
        <taxon>Oceanospirillales</taxon>
        <taxon>Oceanospirillaceae</taxon>
        <taxon>Marinomonas</taxon>
    </lineage>
</organism>
<protein>
    <recommendedName>
        <fullName evidence="6">Peptidoglycan-binding protein CsiV</fullName>
    </recommendedName>
</protein>
<reference evidence="2 5" key="1">
    <citation type="submission" date="2016-06" db="EMBL/GenBank/DDBJ databases">
        <authorList>
            <person name="Kjaerup R.B."/>
            <person name="Dalgaard T.S."/>
            <person name="Juul-Madsen H.R."/>
        </authorList>
    </citation>
    <scope>NUCLEOTIDE SEQUENCE [LARGE SCALE GENOMIC DNA]</scope>
    <source>
        <strain evidence="2 5">CECT 5115</strain>
    </source>
</reference>
<evidence type="ECO:0000313" key="5">
    <source>
        <dbReference type="Proteomes" id="UP000092871"/>
    </source>
</evidence>
<evidence type="ECO:0000313" key="3">
    <source>
        <dbReference type="EMBL" id="SBT22911.1"/>
    </source>
</evidence>
<evidence type="ECO:0000313" key="4">
    <source>
        <dbReference type="Proteomes" id="UP000092840"/>
    </source>
</evidence>
<dbReference type="EMBL" id="FLRB01000036">
    <property type="protein sequence ID" value="SBT22911.1"/>
    <property type="molecule type" value="Genomic_DNA"/>
</dbReference>
<keyword evidence="4" id="KW-1185">Reference proteome</keyword>
<accession>A0A1C3JW44</accession>
<gene>
    <name evidence="2" type="ORF">MGA5115_03578</name>
    <name evidence="3" type="ORF">MGA5116_03541</name>
</gene>
<sequence length="231" mass="25754">MKALSFLVFGVLSSAISQANAVDLNSIDLEKARAYQAYVMTFAWPDNMSSETIEYKDVYSLDGLMKNPRRSASSIAPRSLPSPFDSFQNTIRARAELLTSNSWTLIFPDTGASISKPLFSDAQQNGYPEFTGKVTFTLGRYLESNLHYQSYLFGNPVAVIPEEVHANAHTSGTQLQPSQSFWDGPSQVLTLHFKNKTASKKLNYIDHPIVGTLIYFEPLDLEQAIDLVSER</sequence>
<evidence type="ECO:0000313" key="2">
    <source>
        <dbReference type="EMBL" id="SBT19413.1"/>
    </source>
</evidence>
<proteinExistence type="predicted"/>
<dbReference type="Proteomes" id="UP000092840">
    <property type="component" value="Unassembled WGS sequence"/>
</dbReference>
<name>A0A1C3JW44_9GAMM</name>
<dbReference type="RefSeq" id="WP_067038753.1">
    <property type="nucleotide sequence ID" value="NZ_FLRA01000037.1"/>
</dbReference>